<dbReference type="InterPro" id="IPR036291">
    <property type="entry name" value="NAD(P)-bd_dom_sf"/>
</dbReference>
<dbReference type="Gene3D" id="3.40.50.720">
    <property type="entry name" value="NAD(P)-binding Rossmann-like Domain"/>
    <property type="match status" value="1"/>
</dbReference>
<protein>
    <submittedName>
        <fullName evidence="4">Xanthine dehydrogenase accessory factor</fullName>
    </submittedName>
</protein>
<evidence type="ECO:0000313" key="3">
    <source>
        <dbReference type="EMBL" id="GEN22463.1"/>
    </source>
</evidence>
<feature type="domain" description="XdhC- CoxI" evidence="1">
    <location>
        <begin position="15"/>
        <end position="69"/>
    </location>
</feature>
<reference evidence="4 5" key="1">
    <citation type="submission" date="2016-11" db="EMBL/GenBank/DDBJ databases">
        <authorList>
            <person name="Jaros S."/>
            <person name="Januszkiewicz K."/>
            <person name="Wedrychowicz H."/>
        </authorList>
    </citation>
    <scope>NUCLEOTIDE SEQUENCE [LARGE SCALE GENOMIC DNA]</scope>
    <source>
        <strain evidence="4 5">DSM 4740</strain>
    </source>
</reference>
<gene>
    <name evidence="3" type="ORF">HCU01_04120</name>
    <name evidence="4" type="ORF">SAMN05660971_00433</name>
</gene>
<evidence type="ECO:0000313" key="6">
    <source>
        <dbReference type="Proteomes" id="UP000321726"/>
    </source>
</evidence>
<dbReference type="InterPro" id="IPR003777">
    <property type="entry name" value="XdhC_CoxI"/>
</dbReference>
<dbReference type="PANTHER" id="PTHR30388:SF4">
    <property type="entry name" value="MOLYBDENUM COFACTOR INSERTION CHAPERONE PAOD"/>
    <property type="match status" value="1"/>
</dbReference>
<dbReference type="OrthoDB" id="9815497at2"/>
<dbReference type="InterPro" id="IPR027051">
    <property type="entry name" value="XdhC_Rossmann_dom"/>
</dbReference>
<evidence type="ECO:0000313" key="5">
    <source>
        <dbReference type="Proteomes" id="UP000184123"/>
    </source>
</evidence>
<dbReference type="Pfam" id="PF02625">
    <property type="entry name" value="XdhC_CoxI"/>
    <property type="match status" value="1"/>
</dbReference>
<evidence type="ECO:0000259" key="2">
    <source>
        <dbReference type="Pfam" id="PF13478"/>
    </source>
</evidence>
<evidence type="ECO:0000259" key="1">
    <source>
        <dbReference type="Pfam" id="PF02625"/>
    </source>
</evidence>
<dbReference type="Pfam" id="PF13478">
    <property type="entry name" value="XdhC_C"/>
    <property type="match status" value="1"/>
</dbReference>
<dbReference type="Proteomes" id="UP000321726">
    <property type="component" value="Unassembled WGS sequence"/>
</dbReference>
<name>A0A1M7AAK3_9GAMM</name>
<organism evidence="4 5">
    <name type="scientific">Halomonas cupida</name>
    <dbReference type="NCBI Taxonomy" id="44933"/>
    <lineage>
        <taxon>Bacteria</taxon>
        <taxon>Pseudomonadati</taxon>
        <taxon>Pseudomonadota</taxon>
        <taxon>Gammaproteobacteria</taxon>
        <taxon>Oceanospirillales</taxon>
        <taxon>Halomonadaceae</taxon>
        <taxon>Halomonas</taxon>
    </lineage>
</organism>
<dbReference type="RefSeq" id="WP_073433365.1">
    <property type="nucleotide sequence ID" value="NZ_BJXU01000013.1"/>
</dbReference>
<dbReference type="AlphaFoldDB" id="A0A1M7AAK3"/>
<dbReference type="EMBL" id="BJXU01000013">
    <property type="protein sequence ID" value="GEN22463.1"/>
    <property type="molecule type" value="Genomic_DNA"/>
</dbReference>
<dbReference type="SUPFAM" id="SSF51735">
    <property type="entry name" value="NAD(P)-binding Rossmann-fold domains"/>
    <property type="match status" value="1"/>
</dbReference>
<dbReference type="PANTHER" id="PTHR30388">
    <property type="entry name" value="ALDEHYDE OXIDOREDUCTASE MOLYBDENUM COFACTOR ASSEMBLY PROTEIN"/>
    <property type="match status" value="1"/>
</dbReference>
<dbReference type="Proteomes" id="UP000184123">
    <property type="component" value="Unassembled WGS sequence"/>
</dbReference>
<accession>A0A1M7AAK3</accession>
<evidence type="ECO:0000313" key="4">
    <source>
        <dbReference type="EMBL" id="SHL39763.1"/>
    </source>
</evidence>
<dbReference type="STRING" id="44933.SAMN05660971_00433"/>
<dbReference type="InterPro" id="IPR052698">
    <property type="entry name" value="MoCofactor_Util/Proc"/>
</dbReference>
<reference evidence="3 6" key="2">
    <citation type="submission" date="2019-07" db="EMBL/GenBank/DDBJ databases">
        <title>Whole genome shotgun sequence of Halomonas cupida NBRC 102219.</title>
        <authorList>
            <person name="Hosoyama A."/>
            <person name="Uohara A."/>
            <person name="Ohji S."/>
            <person name="Ichikawa N."/>
        </authorList>
    </citation>
    <scope>NUCLEOTIDE SEQUENCE [LARGE SCALE GENOMIC DNA]</scope>
    <source>
        <strain evidence="3 6">NBRC 102219</strain>
    </source>
</reference>
<feature type="domain" description="XdhC Rossmann" evidence="2">
    <location>
        <begin position="171"/>
        <end position="313"/>
    </location>
</feature>
<keyword evidence="6" id="KW-1185">Reference proteome</keyword>
<sequence length="325" mass="34909">MQHLDVRVIEQALAWAREGETLWLCTVLATYGSSPRAPGSLLVVHRDGRHVGSLSGGCVEDDFLARLAEGEFARPVTTLRYGEERADGTGITLPCGGILDVLIERVVPDADSLVHLDVVLATLKGQRPLARRVDLVNGTRHFVEDDGIGPRVVLEAESGAAQIRMTPAARLVIAGISPVSEACAQFARGLGFEVFVCDPREEALAGFHVEGVEVRPELPSAFIAAGHCHAATAIVALTHDPRIDDLAMIEAVRTPAFYIGVMGSWRTSQARAERLQRSGGLSERDIARLHMPIGLDLGSKTPAEIALSVMADILRVQRGKARDAL</sequence>
<dbReference type="EMBL" id="FRCA01000001">
    <property type="protein sequence ID" value="SHL39763.1"/>
    <property type="molecule type" value="Genomic_DNA"/>
</dbReference>
<proteinExistence type="predicted"/>